<evidence type="ECO:0000256" key="3">
    <source>
        <dbReference type="ARBA" id="ARBA00019097"/>
    </source>
</evidence>
<sequence length="146" mass="16613">MATASSPGQRQFSLGRRRRSPGLLDQLGWFFGGDRRRKAKGSFRGHLSSSPQRPLHFSTSRRRNDNAVVHFFKSIVSPPRPKSRWRGLSLTRLGWGERKERPLSALFYDSAKTPHKSQRDRRGNAPGTLSKIFRLGRSRSGSPSKR</sequence>
<proteinExistence type="inferred from homology"/>
<dbReference type="Pfam" id="PF01669">
    <property type="entry name" value="Myelin_MBP"/>
    <property type="match status" value="1"/>
</dbReference>
<evidence type="ECO:0000256" key="5">
    <source>
        <dbReference type="ARBA" id="ARBA00023136"/>
    </source>
</evidence>
<dbReference type="EMBL" id="JAFDVH010000021">
    <property type="protein sequence ID" value="KAG7458281.1"/>
    <property type="molecule type" value="Genomic_DNA"/>
</dbReference>
<keyword evidence="5" id="KW-0472">Membrane</keyword>
<dbReference type="InterPro" id="IPR000548">
    <property type="entry name" value="Myelin_BP"/>
</dbReference>
<gene>
    <name evidence="7" type="ORF">MATL_G00236520</name>
</gene>
<dbReference type="PRINTS" id="PR00212">
    <property type="entry name" value="MYELINMBP"/>
</dbReference>
<keyword evidence="4" id="KW-1003">Cell membrane</keyword>
<comment type="caution">
    <text evidence="7">The sequence shown here is derived from an EMBL/GenBank/DDBJ whole genome shotgun (WGS) entry which is preliminary data.</text>
</comment>
<feature type="region of interest" description="Disordered" evidence="6">
    <location>
        <begin position="108"/>
        <end position="146"/>
    </location>
</feature>
<evidence type="ECO:0000256" key="1">
    <source>
        <dbReference type="ARBA" id="ARBA00004392"/>
    </source>
</evidence>
<dbReference type="GO" id="GO:0019911">
    <property type="term" value="F:structural constituent of myelin sheath"/>
    <property type="evidence" value="ECO:0007669"/>
    <property type="project" value="InterPro"/>
</dbReference>
<evidence type="ECO:0000313" key="7">
    <source>
        <dbReference type="EMBL" id="KAG7458281.1"/>
    </source>
</evidence>
<feature type="region of interest" description="Disordered" evidence="6">
    <location>
        <begin position="39"/>
        <end position="62"/>
    </location>
</feature>
<evidence type="ECO:0000256" key="6">
    <source>
        <dbReference type="SAM" id="MobiDB-lite"/>
    </source>
</evidence>
<dbReference type="GO" id="GO:0043209">
    <property type="term" value="C:myelin sheath"/>
    <property type="evidence" value="ECO:0007669"/>
    <property type="project" value="UniProtKB-SubCell"/>
</dbReference>
<comment type="subcellular location">
    <subcellularLocation>
        <location evidence="1">Myelin membrane</location>
        <topology evidence="1">Peripheral membrane protein</topology>
        <orientation evidence="1">Cytoplasmic side</orientation>
    </subcellularLocation>
</comment>
<accession>A0A9D3T2T7</accession>
<name>A0A9D3T2T7_MEGAT</name>
<evidence type="ECO:0000256" key="4">
    <source>
        <dbReference type="ARBA" id="ARBA00022475"/>
    </source>
</evidence>
<evidence type="ECO:0000256" key="2">
    <source>
        <dbReference type="ARBA" id="ARBA00005936"/>
    </source>
</evidence>
<comment type="similarity">
    <text evidence="2">Belongs to the myelin basic protein family.</text>
</comment>
<protein>
    <recommendedName>
        <fullName evidence="3">Myelin basic protein</fullName>
    </recommendedName>
</protein>
<dbReference type="AlphaFoldDB" id="A0A9D3T2T7"/>
<keyword evidence="8" id="KW-1185">Reference proteome</keyword>
<dbReference type="Proteomes" id="UP001046870">
    <property type="component" value="Chromosome 21"/>
</dbReference>
<organism evidence="7 8">
    <name type="scientific">Megalops atlanticus</name>
    <name type="common">Tarpon</name>
    <name type="synonym">Clupea gigantea</name>
    <dbReference type="NCBI Taxonomy" id="7932"/>
    <lineage>
        <taxon>Eukaryota</taxon>
        <taxon>Metazoa</taxon>
        <taxon>Chordata</taxon>
        <taxon>Craniata</taxon>
        <taxon>Vertebrata</taxon>
        <taxon>Euteleostomi</taxon>
        <taxon>Actinopterygii</taxon>
        <taxon>Neopterygii</taxon>
        <taxon>Teleostei</taxon>
        <taxon>Elopiformes</taxon>
        <taxon>Megalopidae</taxon>
        <taxon>Megalops</taxon>
    </lineage>
</organism>
<reference evidence="7" key="1">
    <citation type="submission" date="2021-01" db="EMBL/GenBank/DDBJ databases">
        <authorList>
            <person name="Zahm M."/>
            <person name="Roques C."/>
            <person name="Cabau C."/>
            <person name="Klopp C."/>
            <person name="Donnadieu C."/>
            <person name="Jouanno E."/>
            <person name="Lampietro C."/>
            <person name="Louis A."/>
            <person name="Herpin A."/>
            <person name="Echchiki A."/>
            <person name="Berthelot C."/>
            <person name="Parey E."/>
            <person name="Roest-Crollius H."/>
            <person name="Braasch I."/>
            <person name="Postlethwait J."/>
            <person name="Bobe J."/>
            <person name="Montfort J."/>
            <person name="Bouchez O."/>
            <person name="Begum T."/>
            <person name="Mejri S."/>
            <person name="Adams A."/>
            <person name="Chen W.-J."/>
            <person name="Guiguen Y."/>
        </authorList>
    </citation>
    <scope>NUCLEOTIDE SEQUENCE</scope>
    <source>
        <strain evidence="7">YG-15Mar2019-1</strain>
        <tissue evidence="7">Brain</tissue>
    </source>
</reference>
<dbReference type="PANTHER" id="PTHR11429:SF0">
    <property type="entry name" value="MYELIN BASIC PROTEIN"/>
    <property type="match status" value="1"/>
</dbReference>
<evidence type="ECO:0000313" key="8">
    <source>
        <dbReference type="Proteomes" id="UP001046870"/>
    </source>
</evidence>
<dbReference type="OrthoDB" id="8862162at2759"/>
<dbReference type="PANTHER" id="PTHR11429">
    <property type="entry name" value="MYELIN BASIC PROTEIN"/>
    <property type="match status" value="1"/>
</dbReference>